<dbReference type="AlphaFoldDB" id="A0A812SYD4"/>
<proteinExistence type="predicted"/>
<feature type="non-terminal residue" evidence="2">
    <location>
        <position position="1"/>
    </location>
</feature>
<reference evidence="2" key="1">
    <citation type="submission" date="2021-02" db="EMBL/GenBank/DDBJ databases">
        <authorList>
            <person name="Dougan E. K."/>
            <person name="Rhodes N."/>
            <person name="Thang M."/>
            <person name="Chan C."/>
        </authorList>
    </citation>
    <scope>NUCLEOTIDE SEQUENCE</scope>
</reference>
<evidence type="ECO:0000313" key="3">
    <source>
        <dbReference type="Proteomes" id="UP000649617"/>
    </source>
</evidence>
<feature type="region of interest" description="Disordered" evidence="1">
    <location>
        <begin position="1"/>
        <end position="33"/>
    </location>
</feature>
<gene>
    <name evidence="2" type="ORF">SPIL2461_LOCUS12833</name>
</gene>
<name>A0A812SYD4_SYMPI</name>
<comment type="caution">
    <text evidence="2">The sequence shown here is derived from an EMBL/GenBank/DDBJ whole genome shotgun (WGS) entry which is preliminary data.</text>
</comment>
<feature type="non-terminal residue" evidence="2">
    <location>
        <position position="217"/>
    </location>
</feature>
<dbReference type="Proteomes" id="UP000649617">
    <property type="component" value="Unassembled WGS sequence"/>
</dbReference>
<organism evidence="2 3">
    <name type="scientific">Symbiodinium pilosum</name>
    <name type="common">Dinoflagellate</name>
    <dbReference type="NCBI Taxonomy" id="2952"/>
    <lineage>
        <taxon>Eukaryota</taxon>
        <taxon>Sar</taxon>
        <taxon>Alveolata</taxon>
        <taxon>Dinophyceae</taxon>
        <taxon>Suessiales</taxon>
        <taxon>Symbiodiniaceae</taxon>
        <taxon>Symbiodinium</taxon>
    </lineage>
</organism>
<feature type="region of interest" description="Disordered" evidence="1">
    <location>
        <begin position="179"/>
        <end position="217"/>
    </location>
</feature>
<sequence length="217" mass="24327">PKLEETPEKNPGFDKPENPKTAESKHRQLVRKRTKKYEELQKAITKCEQDAAKAVAKASEDIKIFEQDNKADLPSYEHFMRLAKVKLRVLAAITEQPNAEGADVVKSGLTQEDQSLLPCGVDLLRKPAEIKSMLQHFLTIGNDEDLEQQRKTIGGHIGQLRMLCNTTVASVCDLASAKNSRIRDAQREEQKEKRKADAEAAREAKRLKKEADAQALA</sequence>
<protein>
    <submittedName>
        <fullName evidence="2">Uncharacterized protein</fullName>
    </submittedName>
</protein>
<feature type="compositionally biased region" description="Basic and acidic residues" evidence="1">
    <location>
        <begin position="181"/>
        <end position="217"/>
    </location>
</feature>
<feature type="compositionally biased region" description="Basic and acidic residues" evidence="1">
    <location>
        <begin position="1"/>
        <end position="26"/>
    </location>
</feature>
<accession>A0A812SYD4</accession>
<evidence type="ECO:0000313" key="2">
    <source>
        <dbReference type="EMBL" id="CAE7497029.1"/>
    </source>
</evidence>
<dbReference type="OrthoDB" id="10477037at2759"/>
<keyword evidence="3" id="KW-1185">Reference proteome</keyword>
<evidence type="ECO:0000256" key="1">
    <source>
        <dbReference type="SAM" id="MobiDB-lite"/>
    </source>
</evidence>
<dbReference type="EMBL" id="CAJNIZ010027016">
    <property type="protein sequence ID" value="CAE7497029.1"/>
    <property type="molecule type" value="Genomic_DNA"/>
</dbReference>